<dbReference type="GO" id="GO:0009265">
    <property type="term" value="P:2'-deoxyribonucleotide biosynthetic process"/>
    <property type="evidence" value="ECO:0007669"/>
    <property type="project" value="TreeGrafter"/>
</dbReference>
<dbReference type="Pfam" id="PF03477">
    <property type="entry name" value="ATP-cone"/>
    <property type="match status" value="1"/>
</dbReference>
<dbReference type="PROSITE" id="PS51161">
    <property type="entry name" value="ATP_CONE"/>
    <property type="match status" value="1"/>
</dbReference>
<proteinExistence type="predicted"/>
<dbReference type="NCBIfam" id="TIGR02487">
    <property type="entry name" value="NrdD"/>
    <property type="match status" value="1"/>
</dbReference>
<evidence type="ECO:0000256" key="1">
    <source>
        <dbReference type="ARBA" id="ARBA00022741"/>
    </source>
</evidence>
<feature type="domain" description="ATP-cone" evidence="4">
    <location>
        <begin position="3"/>
        <end position="95"/>
    </location>
</feature>
<organism evidence="5 6">
    <name type="scientific">Candidatus Limadaptatus stercorigallinarum</name>
    <dbReference type="NCBI Taxonomy" id="2840845"/>
    <lineage>
        <taxon>Bacteria</taxon>
        <taxon>Bacillati</taxon>
        <taxon>Bacillota</taxon>
        <taxon>Clostridia</taxon>
        <taxon>Eubacteriales</taxon>
        <taxon>Candidatus Limadaptatus</taxon>
    </lineage>
</organism>
<dbReference type="PANTHER" id="PTHR21075">
    <property type="entry name" value="ANAEROBIC RIBONUCLEOSIDE-TRIPHOSPHATE REDUCTASE"/>
    <property type="match status" value="1"/>
</dbReference>
<sequence>MIIKILKRDGRIEFFDKKKIADAIFKAAQACGGKNRELAAELADLVVKAAEVKFVDKIPSVEDIQDLVEEVLINEGHAQTAKAYILYRERRQEARKISALIGETSELFTGYLADKDWGVKENANMQKSVNGLNNYVREHFTKKYWLYKVYPKEVREAHESGDIHLHDLGFFGPYCAGWDVRQLLTDGFGGVSGKVESRPAKHLRSFLGQLVNSTFTTQGETAGAQAWSSIDTYCAPFIYYDNMTYEQVRQCLQEFVFNINVPTRVGFQCPFSNLTFDIKVPRTLADQPVVVGGEYKDKTYKEFQKEMDIFNKAFCDVMLEGDSKGRVFTFPIPTINVTKEFDWNSDVVNAFMEITCKYGIPYFANYINSDLNPEDAVSMCCRLRLDVSELRKRGGGLFGSNPHTGSIGVVTINLPRIGYLSKTEGEFLERVRHMAVIAKTSLEIKRKIVEAQSERGLYPYSTHYLRGVKERTGEYWSNHFNTIGIVGMNEACLNFMGKDISTPEGQEFTIRVMNYMREIMVEFQKETGHMYNLEATPAEGTSYRLALLDKKYYPGIITAGEDDVYYTNSAQLPVGFGEDIMETVRLQDDIQSLFTGGTVQHLYLGESVKDINAAKKLIKKIFETSKMPYISITPTFSVCPNHGYIDGEHFTCPECGADAEVYTRVVGYLRPVQNFNNGKKEEWRERVKYELKPEQLKNVKL</sequence>
<dbReference type="InterPro" id="IPR012833">
    <property type="entry name" value="NrdD"/>
</dbReference>
<dbReference type="Proteomes" id="UP000824088">
    <property type="component" value="Unassembled WGS sequence"/>
</dbReference>
<comment type="caution">
    <text evidence="5">The sequence shown here is derived from an EMBL/GenBank/DDBJ whole genome shotgun (WGS) entry which is preliminary data.</text>
</comment>
<evidence type="ECO:0000313" key="6">
    <source>
        <dbReference type="Proteomes" id="UP000824088"/>
    </source>
</evidence>
<keyword evidence="1 3" id="KW-0547">Nucleotide-binding</keyword>
<dbReference type="Gene3D" id="3.20.70.20">
    <property type="match status" value="1"/>
</dbReference>
<dbReference type="Pfam" id="PF13597">
    <property type="entry name" value="NRDD"/>
    <property type="match status" value="1"/>
</dbReference>
<reference evidence="5" key="1">
    <citation type="submission" date="2020-10" db="EMBL/GenBank/DDBJ databases">
        <authorList>
            <person name="Gilroy R."/>
        </authorList>
    </citation>
    <scope>NUCLEOTIDE SEQUENCE</scope>
    <source>
        <strain evidence="5">1063</strain>
    </source>
</reference>
<dbReference type="AlphaFoldDB" id="A0A9D1HRP6"/>
<dbReference type="GO" id="GO:0005524">
    <property type="term" value="F:ATP binding"/>
    <property type="evidence" value="ECO:0007669"/>
    <property type="project" value="UniProtKB-UniRule"/>
</dbReference>
<evidence type="ECO:0000259" key="4">
    <source>
        <dbReference type="PROSITE" id="PS51161"/>
    </source>
</evidence>
<name>A0A9D1HRP6_9FIRM</name>
<protein>
    <submittedName>
        <fullName evidence="5">Ribonucleoside triphosphate reductase</fullName>
        <ecNumber evidence="5">1.17.4.2</ecNumber>
    </submittedName>
</protein>
<dbReference type="EC" id="1.17.4.2" evidence="5"/>
<dbReference type="InterPro" id="IPR005144">
    <property type="entry name" value="ATP-cone_dom"/>
</dbReference>
<dbReference type="PANTHER" id="PTHR21075:SF0">
    <property type="entry name" value="ANAEROBIC RIBONUCLEOSIDE-TRIPHOSPHATE REDUCTASE"/>
    <property type="match status" value="1"/>
</dbReference>
<accession>A0A9D1HRP6</accession>
<keyword evidence="2 3" id="KW-0067">ATP-binding</keyword>
<dbReference type="EMBL" id="DVMN01000039">
    <property type="protein sequence ID" value="HIU21047.1"/>
    <property type="molecule type" value="Genomic_DNA"/>
</dbReference>
<reference evidence="5" key="2">
    <citation type="journal article" date="2021" name="PeerJ">
        <title>Extensive microbial diversity within the chicken gut microbiome revealed by metagenomics and culture.</title>
        <authorList>
            <person name="Gilroy R."/>
            <person name="Ravi A."/>
            <person name="Getino M."/>
            <person name="Pursley I."/>
            <person name="Horton D.L."/>
            <person name="Alikhan N.F."/>
            <person name="Baker D."/>
            <person name="Gharbi K."/>
            <person name="Hall N."/>
            <person name="Watson M."/>
            <person name="Adriaenssens E.M."/>
            <person name="Foster-Nyarko E."/>
            <person name="Jarju S."/>
            <person name="Secka A."/>
            <person name="Antonio M."/>
            <person name="Oren A."/>
            <person name="Chaudhuri R.R."/>
            <person name="La Ragione R."/>
            <person name="Hildebrand F."/>
            <person name="Pallen M.J."/>
        </authorList>
    </citation>
    <scope>NUCLEOTIDE SEQUENCE</scope>
    <source>
        <strain evidence="5">1063</strain>
    </source>
</reference>
<dbReference type="GO" id="GO:0008998">
    <property type="term" value="F:ribonucleoside-triphosphate reductase (thioredoxin) activity"/>
    <property type="evidence" value="ECO:0007669"/>
    <property type="project" value="UniProtKB-EC"/>
</dbReference>
<evidence type="ECO:0000313" key="5">
    <source>
        <dbReference type="EMBL" id="HIU21047.1"/>
    </source>
</evidence>
<dbReference type="GO" id="GO:0031250">
    <property type="term" value="C:anaerobic ribonucleoside-triphosphate reductase complex"/>
    <property type="evidence" value="ECO:0007669"/>
    <property type="project" value="TreeGrafter"/>
</dbReference>
<dbReference type="NCBIfam" id="NF006126">
    <property type="entry name" value="PRK08270.1"/>
    <property type="match status" value="1"/>
</dbReference>
<dbReference type="CDD" id="cd01675">
    <property type="entry name" value="RNR_III"/>
    <property type="match status" value="1"/>
</dbReference>
<evidence type="ECO:0000256" key="2">
    <source>
        <dbReference type="ARBA" id="ARBA00022840"/>
    </source>
</evidence>
<keyword evidence="5" id="KW-0560">Oxidoreductase</keyword>
<gene>
    <name evidence="5" type="ORF">IAD51_02250</name>
</gene>
<dbReference type="GO" id="GO:0006260">
    <property type="term" value="P:DNA replication"/>
    <property type="evidence" value="ECO:0007669"/>
    <property type="project" value="InterPro"/>
</dbReference>
<evidence type="ECO:0000256" key="3">
    <source>
        <dbReference type="PROSITE-ProRule" id="PRU00492"/>
    </source>
</evidence>
<dbReference type="SUPFAM" id="SSF51998">
    <property type="entry name" value="PFL-like glycyl radical enzymes"/>
    <property type="match status" value="1"/>
</dbReference>
<dbReference type="GO" id="GO:0004748">
    <property type="term" value="F:ribonucleoside-diphosphate reductase activity, thioredoxin disulfide as acceptor"/>
    <property type="evidence" value="ECO:0007669"/>
    <property type="project" value="TreeGrafter"/>
</dbReference>